<evidence type="ECO:0000313" key="2">
    <source>
        <dbReference type="Proteomes" id="UP001148737"/>
    </source>
</evidence>
<dbReference type="Proteomes" id="UP001148737">
    <property type="component" value="Unassembled WGS sequence"/>
</dbReference>
<keyword evidence="2" id="KW-1185">Reference proteome</keyword>
<sequence>MVKFTSVIALAFAGIIAAAPTNSYPHYGRTGDFEAANEKRTNSYPHYGLTGDFEAANEKRTNSYPHYGLTGDFEALEPGAVGLVTVKNLVEEGFDVTGFEASGYIGGVWHYTEEDKTSVLKTTVVNISKERGCFTDYEFPESVPSHASAADVQRYLESYAQHFDLEKRFRLNTRISKVSYNISTGKWDIEIEGSAVQTFDKVVVSTGPTSHPNMPKIQHSELFTGDFIHSRAFKKPELFKGKRVLLIGLGNTTADTVEALREYAAAIYISHSKGVCILPRRDKAGIPSDHSMTLRIFNFLGFLDQYFPRLSEYMLNKIVIKKQNERFTIRPEYRLSPALSVKSGAVIISDNLIENFENGVVTSVPATKSIIDGKTVELADGTRIEVDSIICCTGYRKDFGIMDRDVDSTRHANQRWAAAEGSFGKPLPRLYQNIFSLDHPGSLAFTGCVAFVTGAFPLYDLISMVIAQVWSGKSELPPLEEMALSVDEHHDFACTRAEGGPTLVSWVKQGVWEPWAHKMAGTGISENLDWGWQGWKFWWNNRRFYNLLVNGIYSPFLFRVFDGKRKKWDGAKEAIERLNANTTT</sequence>
<organism evidence="1 2">
    <name type="scientific">Lecanicillium saksenae</name>
    <dbReference type="NCBI Taxonomy" id="468837"/>
    <lineage>
        <taxon>Eukaryota</taxon>
        <taxon>Fungi</taxon>
        <taxon>Dikarya</taxon>
        <taxon>Ascomycota</taxon>
        <taxon>Pezizomycotina</taxon>
        <taxon>Sordariomycetes</taxon>
        <taxon>Hypocreomycetidae</taxon>
        <taxon>Hypocreales</taxon>
        <taxon>Cordycipitaceae</taxon>
        <taxon>Lecanicillium</taxon>
    </lineage>
</organism>
<gene>
    <name evidence="1" type="ORF">NLG97_g4683</name>
</gene>
<proteinExistence type="predicted"/>
<reference evidence="1" key="1">
    <citation type="submission" date="2022-07" db="EMBL/GenBank/DDBJ databases">
        <title>Genome Sequence of Lecanicillium saksenae.</title>
        <authorList>
            <person name="Buettner E."/>
        </authorList>
    </citation>
    <scope>NUCLEOTIDE SEQUENCE</scope>
    <source>
        <strain evidence="1">VT-O1</strain>
    </source>
</reference>
<name>A0ACC1QUL3_9HYPO</name>
<accession>A0ACC1QUL3</accession>
<evidence type="ECO:0000313" key="1">
    <source>
        <dbReference type="EMBL" id="KAJ3493512.1"/>
    </source>
</evidence>
<dbReference type="EMBL" id="JANAKD010000479">
    <property type="protein sequence ID" value="KAJ3493512.1"/>
    <property type="molecule type" value="Genomic_DNA"/>
</dbReference>
<comment type="caution">
    <text evidence="1">The sequence shown here is derived from an EMBL/GenBank/DDBJ whole genome shotgun (WGS) entry which is preliminary data.</text>
</comment>
<protein>
    <submittedName>
        <fullName evidence="1">Uncharacterized protein</fullName>
    </submittedName>
</protein>